<dbReference type="EMBL" id="OZ034820">
    <property type="protein sequence ID" value="CAL1402460.1"/>
    <property type="molecule type" value="Genomic_DNA"/>
</dbReference>
<sequence length="68" mass="6988">MGGAEVATGSVGQLILDSILTSKGKAQKSAESACRNLNLVVANLVKSIEQGVLTGWQMSNAVELPTDS</sequence>
<name>A0AAV2FY53_9ROSI</name>
<protein>
    <submittedName>
        <fullName evidence="1">Uncharacterized protein</fullName>
    </submittedName>
</protein>
<evidence type="ECO:0000313" key="2">
    <source>
        <dbReference type="Proteomes" id="UP001497516"/>
    </source>
</evidence>
<organism evidence="1 2">
    <name type="scientific">Linum trigynum</name>
    <dbReference type="NCBI Taxonomy" id="586398"/>
    <lineage>
        <taxon>Eukaryota</taxon>
        <taxon>Viridiplantae</taxon>
        <taxon>Streptophyta</taxon>
        <taxon>Embryophyta</taxon>
        <taxon>Tracheophyta</taxon>
        <taxon>Spermatophyta</taxon>
        <taxon>Magnoliopsida</taxon>
        <taxon>eudicotyledons</taxon>
        <taxon>Gunneridae</taxon>
        <taxon>Pentapetalae</taxon>
        <taxon>rosids</taxon>
        <taxon>fabids</taxon>
        <taxon>Malpighiales</taxon>
        <taxon>Linaceae</taxon>
        <taxon>Linum</taxon>
    </lineage>
</organism>
<keyword evidence="2" id="KW-1185">Reference proteome</keyword>
<proteinExistence type="predicted"/>
<evidence type="ECO:0000313" key="1">
    <source>
        <dbReference type="EMBL" id="CAL1402460.1"/>
    </source>
</evidence>
<accession>A0AAV2FY53</accession>
<reference evidence="1 2" key="1">
    <citation type="submission" date="2024-04" db="EMBL/GenBank/DDBJ databases">
        <authorList>
            <person name="Fracassetti M."/>
        </authorList>
    </citation>
    <scope>NUCLEOTIDE SEQUENCE [LARGE SCALE GENOMIC DNA]</scope>
</reference>
<gene>
    <name evidence="1" type="ORF">LTRI10_LOCUS42456</name>
</gene>
<dbReference type="AlphaFoldDB" id="A0AAV2FY53"/>
<dbReference type="Proteomes" id="UP001497516">
    <property type="component" value="Chromosome 7"/>
</dbReference>